<feature type="coiled-coil region" evidence="1">
    <location>
        <begin position="366"/>
        <end position="489"/>
    </location>
</feature>
<keyword evidence="4" id="KW-1185">Reference proteome</keyword>
<dbReference type="InterPro" id="IPR027417">
    <property type="entry name" value="P-loop_NTPase"/>
</dbReference>
<gene>
    <name evidence="3" type="primary">sbcC</name>
    <name evidence="3" type="ORF">GETHLI_22570</name>
</gene>
<keyword evidence="1" id="KW-0175">Coiled coil</keyword>
<dbReference type="Pfam" id="PF13476">
    <property type="entry name" value="AAA_23"/>
    <property type="match status" value="1"/>
</dbReference>
<dbReference type="SUPFAM" id="SSF52540">
    <property type="entry name" value="P-loop containing nucleoside triphosphate hydrolases"/>
    <property type="match status" value="1"/>
</dbReference>
<dbReference type="Proteomes" id="UP001165069">
    <property type="component" value="Unassembled WGS sequence"/>
</dbReference>
<feature type="coiled-coil region" evidence="1">
    <location>
        <begin position="606"/>
        <end position="633"/>
    </location>
</feature>
<dbReference type="Gene3D" id="3.40.50.300">
    <property type="entry name" value="P-loop containing nucleotide triphosphate hydrolases"/>
    <property type="match status" value="2"/>
</dbReference>
<feature type="coiled-coil region" evidence="1">
    <location>
        <begin position="669"/>
        <end position="717"/>
    </location>
</feature>
<evidence type="ECO:0000259" key="2">
    <source>
        <dbReference type="Pfam" id="PF13476"/>
    </source>
</evidence>
<dbReference type="RefSeq" id="WP_285575307.1">
    <property type="nucleotide sequence ID" value="NZ_BSDE01000004.1"/>
</dbReference>
<dbReference type="InterPro" id="IPR038729">
    <property type="entry name" value="Rad50/SbcC_AAA"/>
</dbReference>
<proteinExistence type="predicted"/>
<evidence type="ECO:0000313" key="4">
    <source>
        <dbReference type="Proteomes" id="UP001165069"/>
    </source>
</evidence>
<name>A0ABQ5QHB0_9BACT</name>
<sequence>MRPLHLTLEAFGPYAAHQELDFADLKDQAFFLIHGPTGAGKTSILDGISYALYGETSGGQRETRDLRSHFAAADTPTQVIFDFAMGERRYRVARSPEQQVPKQRGEGTKRQAYTANLWELKDGQEIPLATEKPTQVDPKVAELLGFKADQFRQVVLLPQGRFQEFMLAGSAERQAILQTLFQTARYARLATTLTDEEKALKEAMRGTQADIKSRLAQAGVPSAEALPGLLQQAAEQADTLLRDQTQAGQDLDRASAAWLEGSRAAERLAEQAAARRDLENLQSQSRRIGAQRTELDRAKRCVSVLPAAERLEAVLERVRQQEAEEARLDAVARLAGDALVQAEAAVADAESHGVRRDELRRAIARLRDLEPKLEALETARREAREAALGRGRFGELAEEQKRRLETAKQELIRARGAQQEARTESALEAGREGMLYLVRKRRTQREDLERSLEELARAQAALETVQEAQLEAQKAVQAARERARAIQERRLAAHAARLAKNLQPGEACPVCGSDVHPHPAQPSFDLPDEQDVRLAIELQEDAETVLARAQDATASRNTALEVARSRRQDLIEALGEHADVSLETLVILESRHRDELDRSRAATANLASVERLMQLAEEARNQWESKLSETHQRLHDLMVQEAGAKARMQMLEEDLLQELRVPGALSTQRREAEAELEASEAELAAARANREPARLAAMGAQATLKAHQKQLETLRMESWGLSEAFDEALAAAHFHDRADFDRARRRPEEIQALSDEVERYAADLAAAQQRVAQADQQAEGLSAPDLAALQAEREAAQARFAQAAEALGRAQSERLALDRLEGDLRALAETSGLQDRRYRAVANLASVARGDDGDRISFERHVQGAILDEVLVSASERLRRMSKQRYALRRATLSTDQRKAGGLQLEITDTHTGRARAVSSLSGGEGFQASLALALGLSDVVQRHAGGIRLDTVFIDEGFGSLDPEALDLALRTLEDLNQGGRLVGLISHLEEVKARISARLEVTPGPGGSHARFRVS</sequence>
<accession>A0ABQ5QHB0</accession>
<feature type="domain" description="Rad50/SbcC-type AAA" evidence="2">
    <location>
        <begin position="6"/>
        <end position="214"/>
    </location>
</feature>
<dbReference type="PANTHER" id="PTHR32114">
    <property type="entry name" value="ABC TRANSPORTER ABCH.3"/>
    <property type="match status" value="1"/>
</dbReference>
<evidence type="ECO:0000256" key="1">
    <source>
        <dbReference type="SAM" id="Coils"/>
    </source>
</evidence>
<organism evidence="3 4">
    <name type="scientific">Geothrix limicola</name>
    <dbReference type="NCBI Taxonomy" id="2927978"/>
    <lineage>
        <taxon>Bacteria</taxon>
        <taxon>Pseudomonadati</taxon>
        <taxon>Acidobacteriota</taxon>
        <taxon>Holophagae</taxon>
        <taxon>Holophagales</taxon>
        <taxon>Holophagaceae</taxon>
        <taxon>Geothrix</taxon>
    </lineage>
</organism>
<dbReference type="Pfam" id="PF13558">
    <property type="entry name" value="SbcC_Walker_B"/>
    <property type="match status" value="1"/>
</dbReference>
<comment type="caution">
    <text evidence="3">The sequence shown here is derived from an EMBL/GenBank/DDBJ whole genome shotgun (WGS) entry which is preliminary data.</text>
</comment>
<protein>
    <submittedName>
        <fullName evidence="3">Nuclease SbcCD subunit C</fullName>
    </submittedName>
</protein>
<reference evidence="3 4" key="1">
    <citation type="journal article" date="2023" name="Antonie Van Leeuwenhoek">
        <title>Mesoterricola silvestris gen. nov., sp. nov., Mesoterricola sediminis sp. nov., Geothrix oryzae sp. nov., Geothrix edaphica sp. nov., Geothrix rubra sp. nov., and Geothrix limicola sp. nov., six novel members of Acidobacteriota isolated from soils.</title>
        <authorList>
            <person name="Itoh H."/>
            <person name="Sugisawa Y."/>
            <person name="Mise K."/>
            <person name="Xu Z."/>
            <person name="Kuniyasu M."/>
            <person name="Ushijima N."/>
            <person name="Kawano K."/>
            <person name="Kobayashi E."/>
            <person name="Shiratori Y."/>
            <person name="Masuda Y."/>
            <person name="Senoo K."/>
        </authorList>
    </citation>
    <scope>NUCLEOTIDE SEQUENCE [LARGE SCALE GENOMIC DNA]</scope>
    <source>
        <strain evidence="3 4">Red804</strain>
    </source>
</reference>
<dbReference type="EMBL" id="BSDE01000004">
    <property type="protein sequence ID" value="GLH73755.1"/>
    <property type="molecule type" value="Genomic_DNA"/>
</dbReference>
<feature type="coiled-coil region" evidence="1">
    <location>
        <begin position="750"/>
        <end position="830"/>
    </location>
</feature>
<evidence type="ECO:0000313" key="3">
    <source>
        <dbReference type="EMBL" id="GLH73755.1"/>
    </source>
</evidence>
<dbReference type="PANTHER" id="PTHR32114:SF2">
    <property type="entry name" value="ABC TRANSPORTER ABCH.3"/>
    <property type="match status" value="1"/>
</dbReference>